<protein>
    <submittedName>
        <fullName evidence="1">Uncharacterized protein</fullName>
    </submittedName>
</protein>
<name>A0A6D2IT97_9BRAS</name>
<keyword evidence="2" id="KW-1185">Reference proteome</keyword>
<dbReference type="AlphaFoldDB" id="A0A6D2IT97"/>
<sequence>MSTKCTYLFGQRSISNSRVKRAWSGVVERWVTSREVVSETVGEAHGPIWTCEPRERAWVTHRERRSGRYTSEDDAAVLYAFILPLVELTYKEARQEITFPLVLKMQMVMCRCFLLMSCYDACISRFQGKNIRNRSDL</sequence>
<reference evidence="1" key="1">
    <citation type="submission" date="2020-01" db="EMBL/GenBank/DDBJ databases">
        <authorList>
            <person name="Mishra B."/>
        </authorList>
    </citation>
    <scope>NUCLEOTIDE SEQUENCE [LARGE SCALE GENOMIC DNA]</scope>
</reference>
<dbReference type="Proteomes" id="UP000467841">
    <property type="component" value="Unassembled WGS sequence"/>
</dbReference>
<comment type="caution">
    <text evidence="1">The sequence shown here is derived from an EMBL/GenBank/DDBJ whole genome shotgun (WGS) entry which is preliminary data.</text>
</comment>
<organism evidence="1 2">
    <name type="scientific">Microthlaspi erraticum</name>
    <dbReference type="NCBI Taxonomy" id="1685480"/>
    <lineage>
        <taxon>Eukaryota</taxon>
        <taxon>Viridiplantae</taxon>
        <taxon>Streptophyta</taxon>
        <taxon>Embryophyta</taxon>
        <taxon>Tracheophyta</taxon>
        <taxon>Spermatophyta</taxon>
        <taxon>Magnoliopsida</taxon>
        <taxon>eudicotyledons</taxon>
        <taxon>Gunneridae</taxon>
        <taxon>Pentapetalae</taxon>
        <taxon>rosids</taxon>
        <taxon>malvids</taxon>
        <taxon>Brassicales</taxon>
        <taxon>Brassicaceae</taxon>
        <taxon>Coluteocarpeae</taxon>
        <taxon>Microthlaspi</taxon>
    </lineage>
</organism>
<accession>A0A6D2IT97</accession>
<evidence type="ECO:0000313" key="2">
    <source>
        <dbReference type="Proteomes" id="UP000467841"/>
    </source>
</evidence>
<dbReference type="EMBL" id="CACVBM020001074">
    <property type="protein sequence ID" value="CAA7028757.1"/>
    <property type="molecule type" value="Genomic_DNA"/>
</dbReference>
<proteinExistence type="predicted"/>
<gene>
    <name evidence="1" type="ORF">MERR_LOCUS15992</name>
</gene>
<evidence type="ECO:0000313" key="1">
    <source>
        <dbReference type="EMBL" id="CAA7028757.1"/>
    </source>
</evidence>